<sequence length="147" mass="16110">MAVDVVTEVVIARPPEEVAAYAGDPTHAPEWYANIESVSWQTPPPMGVGSRLDFVARFLGRTLDYTYEVVESGPDRLVMRTAQGPFPMETTYTWEPAGDGGTRMTLRNRGEPAGFAKVAGPMMAAAIRRANEKDLVRLKQILESGAR</sequence>
<keyword evidence="2" id="KW-1185">Reference proteome</keyword>
<proteinExistence type="predicted"/>
<gene>
    <name evidence="1" type="ORF">E1262_27720</name>
</gene>
<dbReference type="Proteomes" id="UP000295217">
    <property type="component" value="Unassembled WGS sequence"/>
</dbReference>
<dbReference type="OrthoDB" id="2898773at2"/>
<dbReference type="SUPFAM" id="SSF55961">
    <property type="entry name" value="Bet v1-like"/>
    <property type="match status" value="1"/>
</dbReference>
<dbReference type="InterPro" id="IPR019587">
    <property type="entry name" value="Polyketide_cyclase/dehydratase"/>
</dbReference>
<evidence type="ECO:0000313" key="2">
    <source>
        <dbReference type="Proteomes" id="UP000295217"/>
    </source>
</evidence>
<dbReference type="EMBL" id="SMLB01000065">
    <property type="protein sequence ID" value="TDD64602.1"/>
    <property type="molecule type" value="Genomic_DNA"/>
</dbReference>
<dbReference type="InterPro" id="IPR023393">
    <property type="entry name" value="START-like_dom_sf"/>
</dbReference>
<evidence type="ECO:0000313" key="1">
    <source>
        <dbReference type="EMBL" id="TDD64602.1"/>
    </source>
</evidence>
<dbReference type="Pfam" id="PF10604">
    <property type="entry name" value="Polyketide_cyc2"/>
    <property type="match status" value="1"/>
</dbReference>
<name>A0A4R5A503_9ACTN</name>
<reference evidence="1 2" key="1">
    <citation type="submission" date="2019-02" db="EMBL/GenBank/DDBJ databases">
        <title>Draft genome sequences of novel Actinobacteria.</title>
        <authorList>
            <person name="Sahin N."/>
            <person name="Ay H."/>
            <person name="Saygin H."/>
        </authorList>
    </citation>
    <scope>NUCLEOTIDE SEQUENCE [LARGE SCALE GENOMIC DNA]</scope>
    <source>
        <strain evidence="1 2">8K307</strain>
    </source>
</reference>
<dbReference type="CDD" id="cd08865">
    <property type="entry name" value="SRPBCC_10"/>
    <property type="match status" value="1"/>
</dbReference>
<dbReference type="RefSeq" id="WP_132107588.1">
    <property type="nucleotide sequence ID" value="NZ_SMLB01000065.1"/>
</dbReference>
<dbReference type="Gene3D" id="3.30.530.20">
    <property type="match status" value="1"/>
</dbReference>
<comment type="caution">
    <text evidence="1">The sequence shown here is derived from an EMBL/GenBank/DDBJ whole genome shotgun (WGS) entry which is preliminary data.</text>
</comment>
<dbReference type="AlphaFoldDB" id="A0A4R5A503"/>
<accession>A0A4R5A503</accession>
<protein>
    <submittedName>
        <fullName evidence="1">ATPase</fullName>
    </submittedName>
</protein>
<organism evidence="1 2">
    <name type="scientific">Jiangella aurantiaca</name>
    <dbReference type="NCBI Taxonomy" id="2530373"/>
    <lineage>
        <taxon>Bacteria</taxon>
        <taxon>Bacillati</taxon>
        <taxon>Actinomycetota</taxon>
        <taxon>Actinomycetes</taxon>
        <taxon>Jiangellales</taxon>
        <taxon>Jiangellaceae</taxon>
        <taxon>Jiangella</taxon>
    </lineage>
</organism>